<dbReference type="Pfam" id="PF03466">
    <property type="entry name" value="LysR_substrate"/>
    <property type="match status" value="1"/>
</dbReference>
<dbReference type="AlphaFoldDB" id="A0A248JM77"/>
<dbReference type="InterPro" id="IPR036390">
    <property type="entry name" value="WH_DNA-bd_sf"/>
</dbReference>
<feature type="domain" description="HTH lysR-type" evidence="6">
    <location>
        <begin position="6"/>
        <end position="63"/>
    </location>
</feature>
<name>A0A248JM77_9PROT</name>
<dbReference type="PANTHER" id="PTHR30537">
    <property type="entry name" value="HTH-TYPE TRANSCRIPTIONAL REGULATOR"/>
    <property type="match status" value="1"/>
</dbReference>
<dbReference type="KEGG" id="nao:Y958_02450"/>
<organism evidence="7 8">
    <name type="scientific">Nitrospirillum viridazoti CBAmc</name>
    <dbReference type="NCBI Taxonomy" id="1441467"/>
    <lineage>
        <taxon>Bacteria</taxon>
        <taxon>Pseudomonadati</taxon>
        <taxon>Pseudomonadota</taxon>
        <taxon>Alphaproteobacteria</taxon>
        <taxon>Rhodospirillales</taxon>
        <taxon>Azospirillaceae</taxon>
        <taxon>Nitrospirillum</taxon>
        <taxon>Nitrospirillum viridazoti</taxon>
    </lineage>
</organism>
<dbReference type="GO" id="GO:0003700">
    <property type="term" value="F:DNA-binding transcription factor activity"/>
    <property type="evidence" value="ECO:0007669"/>
    <property type="project" value="InterPro"/>
</dbReference>
<evidence type="ECO:0000259" key="6">
    <source>
        <dbReference type="PROSITE" id="PS50931"/>
    </source>
</evidence>
<dbReference type="GO" id="GO:0043565">
    <property type="term" value="F:sequence-specific DNA binding"/>
    <property type="evidence" value="ECO:0007669"/>
    <property type="project" value="TreeGrafter"/>
</dbReference>
<protein>
    <submittedName>
        <fullName evidence="7">LysR family transcriptional regulator</fullName>
    </submittedName>
</protein>
<dbReference type="PANTHER" id="PTHR30537:SF70">
    <property type="entry name" value="HTH-TYPE TRANSCRIPTIONAL ACTIVATOR AMPR"/>
    <property type="match status" value="1"/>
</dbReference>
<evidence type="ECO:0000256" key="1">
    <source>
        <dbReference type="ARBA" id="ARBA00009437"/>
    </source>
</evidence>
<dbReference type="InterPro" id="IPR005119">
    <property type="entry name" value="LysR_subst-bd"/>
</dbReference>
<dbReference type="NCBIfam" id="NF008352">
    <property type="entry name" value="PRK11139.1"/>
    <property type="match status" value="1"/>
</dbReference>
<evidence type="ECO:0000313" key="8">
    <source>
        <dbReference type="Proteomes" id="UP000197153"/>
    </source>
</evidence>
<dbReference type="InterPro" id="IPR058163">
    <property type="entry name" value="LysR-type_TF_proteobact-type"/>
</dbReference>
<proteinExistence type="inferred from homology"/>
<dbReference type="RefSeq" id="WP_088870770.1">
    <property type="nucleotide sequence ID" value="NZ_CP022110.1"/>
</dbReference>
<accession>A0A248JM77</accession>
<dbReference type="PRINTS" id="PR00039">
    <property type="entry name" value="HTHLYSR"/>
</dbReference>
<keyword evidence="8" id="KW-1185">Reference proteome</keyword>
<evidence type="ECO:0000313" key="7">
    <source>
        <dbReference type="EMBL" id="ASG19817.1"/>
    </source>
</evidence>
<dbReference type="Gene3D" id="1.10.10.10">
    <property type="entry name" value="Winged helix-like DNA-binding domain superfamily/Winged helix DNA-binding domain"/>
    <property type="match status" value="1"/>
</dbReference>
<dbReference type="Proteomes" id="UP000197153">
    <property type="component" value="Chromosome 1"/>
</dbReference>
<dbReference type="EMBL" id="CP022110">
    <property type="protein sequence ID" value="ASG19817.1"/>
    <property type="molecule type" value="Genomic_DNA"/>
</dbReference>
<dbReference type="SUPFAM" id="SSF46785">
    <property type="entry name" value="Winged helix' DNA-binding domain"/>
    <property type="match status" value="1"/>
</dbReference>
<dbReference type="FunFam" id="1.10.10.10:FF:000038">
    <property type="entry name" value="Glycine cleavage system transcriptional activator"/>
    <property type="match status" value="1"/>
</dbReference>
<evidence type="ECO:0000256" key="3">
    <source>
        <dbReference type="ARBA" id="ARBA00023125"/>
    </source>
</evidence>
<evidence type="ECO:0000256" key="5">
    <source>
        <dbReference type="ARBA" id="ARBA00023163"/>
    </source>
</evidence>
<dbReference type="PROSITE" id="PS50931">
    <property type="entry name" value="HTH_LYSR"/>
    <property type="match status" value="1"/>
</dbReference>
<keyword evidence="5" id="KW-0804">Transcription</keyword>
<keyword evidence="2" id="KW-0805">Transcription regulation</keyword>
<evidence type="ECO:0000256" key="4">
    <source>
        <dbReference type="ARBA" id="ARBA00023159"/>
    </source>
</evidence>
<gene>
    <name evidence="7" type="ORF">Y958_02450</name>
</gene>
<keyword evidence="3" id="KW-0238">DNA-binding</keyword>
<evidence type="ECO:0000256" key="2">
    <source>
        <dbReference type="ARBA" id="ARBA00023015"/>
    </source>
</evidence>
<dbReference type="SUPFAM" id="SSF53850">
    <property type="entry name" value="Periplasmic binding protein-like II"/>
    <property type="match status" value="1"/>
</dbReference>
<dbReference type="InterPro" id="IPR000847">
    <property type="entry name" value="LysR_HTH_N"/>
</dbReference>
<sequence length="291" mass="31536">MPLSAISLNALRAFEAAARHLSLTRAAAELHVTQSAVSHQVRGLEEQLGVSLFRRSTRGLILTDEGQALAPTILEAFAMMERALDAVSATGPAEIVNLGVVGTFAVGFLFERLAAFRAHHPRVDLRIMTNNNKVDLWTESLDLAIRFGDGAWHGVEAHRLVDAPMTPLCAPALAALLKTPADLAAHPLLRSYRSQDWPAWLKAAGVPGIPARGPLFDASTLMIQSAMVGEGVALAPPAMFRRELAEGRLVQPFDVLVDTGCYWLTRLFSKPLTPGVRAFQDWILACTAPHR</sequence>
<dbReference type="GO" id="GO:0006351">
    <property type="term" value="P:DNA-templated transcription"/>
    <property type="evidence" value="ECO:0007669"/>
    <property type="project" value="TreeGrafter"/>
</dbReference>
<dbReference type="Pfam" id="PF00126">
    <property type="entry name" value="HTH_1"/>
    <property type="match status" value="1"/>
</dbReference>
<dbReference type="Gene3D" id="3.40.190.10">
    <property type="entry name" value="Periplasmic binding protein-like II"/>
    <property type="match status" value="2"/>
</dbReference>
<keyword evidence="4" id="KW-0010">Activator</keyword>
<comment type="similarity">
    <text evidence="1">Belongs to the LysR transcriptional regulatory family.</text>
</comment>
<dbReference type="InterPro" id="IPR036388">
    <property type="entry name" value="WH-like_DNA-bd_sf"/>
</dbReference>
<reference evidence="7 8" key="1">
    <citation type="submission" date="2017-06" db="EMBL/GenBank/DDBJ databases">
        <title>Complete genome sequence of Nitrospirillum amazonense strain CBAmC, an endophytic nitrogen-fixing and plant growth-promoting bacterium, isolated from sugarcane.</title>
        <authorList>
            <person name="Schwab S."/>
            <person name="dos Santos Teixeira K.R."/>
            <person name="Simoes Araujo J.L."/>
            <person name="Soares Vidal M."/>
            <person name="Borges de Freitas H.R."/>
            <person name="Rivello Crivelaro A.L."/>
            <person name="Bueno de Camargo Nunes A."/>
            <person name="dos Santos C.M."/>
            <person name="Palmeira da Silva Rosa D."/>
            <person name="da Silva Padilha D."/>
            <person name="da Silva E."/>
            <person name="Araujo Terra L."/>
            <person name="Soares Mendes V."/>
            <person name="Farinelli L."/>
            <person name="Magalhaes Cruz L."/>
            <person name="Baldani J.I."/>
        </authorList>
    </citation>
    <scope>NUCLEOTIDE SEQUENCE [LARGE SCALE GENOMIC DNA]</scope>
    <source>
        <strain evidence="7 8">CBAmC</strain>
    </source>
</reference>